<accession>A0A8J3V7D4</accession>
<name>A0A8J3V7D4_9ACTN</name>
<gene>
    <name evidence="1" type="ORF">Pth03_46700</name>
</gene>
<keyword evidence="2" id="KW-1185">Reference proteome</keyword>
<organism evidence="1 2">
    <name type="scientific">Planotetraspora thailandica</name>
    <dbReference type="NCBI Taxonomy" id="487172"/>
    <lineage>
        <taxon>Bacteria</taxon>
        <taxon>Bacillati</taxon>
        <taxon>Actinomycetota</taxon>
        <taxon>Actinomycetes</taxon>
        <taxon>Streptosporangiales</taxon>
        <taxon>Streptosporangiaceae</taxon>
        <taxon>Planotetraspora</taxon>
    </lineage>
</organism>
<comment type="caution">
    <text evidence="1">The sequence shown here is derived from an EMBL/GenBank/DDBJ whole genome shotgun (WGS) entry which is preliminary data.</text>
</comment>
<evidence type="ECO:0000313" key="1">
    <source>
        <dbReference type="EMBL" id="GII56281.1"/>
    </source>
</evidence>
<sequence length="256" mass="27962">MDLQITTLAERPELEAQLLSMPDSWPVFMKQDPAANLFYPVAGTQYAEFTLVAVDRDAPEDLVARAFSVPFVLGGDELPDDGWDGVLWRATAMRRRGESPDAISALEITIRPDMLGKGLSAVMLGALRTQAARLGFGELLAPVRPNGKHLQPRTPMADYAALRREDGLPADPWLRVHARAGGVIDKIASRSMVVAGTLEEWRGWTGLPFHGTGDVEVPGALVPVHCDADHGHAVYVEPNVWVRHSLRQPVESHAGR</sequence>
<protein>
    <recommendedName>
        <fullName evidence="3">N-acetyltransferase</fullName>
    </recommendedName>
</protein>
<reference evidence="1" key="1">
    <citation type="submission" date="2021-01" db="EMBL/GenBank/DDBJ databases">
        <title>Whole genome shotgun sequence of Planotetraspora thailandica NBRC 104271.</title>
        <authorList>
            <person name="Komaki H."/>
            <person name="Tamura T."/>
        </authorList>
    </citation>
    <scope>NUCLEOTIDE SEQUENCE</scope>
    <source>
        <strain evidence="1">NBRC 104271</strain>
    </source>
</reference>
<proteinExistence type="predicted"/>
<dbReference type="RefSeq" id="WP_203946425.1">
    <property type="nucleotide sequence ID" value="NZ_BOOR01000034.1"/>
</dbReference>
<evidence type="ECO:0008006" key="3">
    <source>
        <dbReference type="Google" id="ProtNLM"/>
    </source>
</evidence>
<evidence type="ECO:0000313" key="2">
    <source>
        <dbReference type="Proteomes" id="UP000605992"/>
    </source>
</evidence>
<dbReference type="EMBL" id="BOOR01000034">
    <property type="protein sequence ID" value="GII56281.1"/>
    <property type="molecule type" value="Genomic_DNA"/>
</dbReference>
<dbReference type="Gene3D" id="3.40.630.30">
    <property type="match status" value="1"/>
</dbReference>
<dbReference type="Proteomes" id="UP000605992">
    <property type="component" value="Unassembled WGS sequence"/>
</dbReference>
<dbReference type="AlphaFoldDB" id="A0A8J3V7D4"/>